<dbReference type="Pfam" id="PF13181">
    <property type="entry name" value="TPR_8"/>
    <property type="match status" value="1"/>
</dbReference>
<protein>
    <submittedName>
        <fullName evidence="4">Uncharacterized protein</fullName>
    </submittedName>
</protein>
<evidence type="ECO:0000256" key="1">
    <source>
        <dbReference type="ARBA" id="ARBA00022737"/>
    </source>
</evidence>
<dbReference type="SUPFAM" id="SSF81901">
    <property type="entry name" value="HCP-like"/>
    <property type="match status" value="1"/>
</dbReference>
<feature type="repeat" description="TPR" evidence="3">
    <location>
        <begin position="235"/>
        <end position="268"/>
    </location>
</feature>
<evidence type="ECO:0000256" key="3">
    <source>
        <dbReference type="PROSITE-ProRule" id="PRU00339"/>
    </source>
</evidence>
<dbReference type="EMBL" id="RBZP01000001">
    <property type="protein sequence ID" value="RKQ37654.1"/>
    <property type="molecule type" value="Genomic_DNA"/>
</dbReference>
<dbReference type="RefSeq" id="WP_121202732.1">
    <property type="nucleotide sequence ID" value="NZ_RBZP01000001.1"/>
</dbReference>
<accession>A0A495ADQ8</accession>
<feature type="repeat" description="TPR" evidence="3">
    <location>
        <begin position="170"/>
        <end position="203"/>
    </location>
</feature>
<dbReference type="PROSITE" id="PS50005">
    <property type="entry name" value="TPR"/>
    <property type="match status" value="4"/>
</dbReference>
<dbReference type="SMART" id="SM00028">
    <property type="entry name" value="TPR"/>
    <property type="match status" value="8"/>
</dbReference>
<dbReference type="Gene3D" id="1.25.40.10">
    <property type="entry name" value="Tetratricopeptide repeat domain"/>
    <property type="match status" value="2"/>
</dbReference>
<dbReference type="Pfam" id="PF13429">
    <property type="entry name" value="TPR_15"/>
    <property type="match status" value="1"/>
</dbReference>
<dbReference type="PANTHER" id="PTHR45586:SF1">
    <property type="entry name" value="LIPOPOLYSACCHARIDE ASSEMBLY PROTEIN B"/>
    <property type="match status" value="1"/>
</dbReference>
<comment type="caution">
    <text evidence="4">The sequence shown here is derived from an EMBL/GenBank/DDBJ whole genome shotgun (WGS) entry which is preliminary data.</text>
</comment>
<dbReference type="Pfam" id="PF25058">
    <property type="entry name" value="ARM_TT21"/>
    <property type="match status" value="1"/>
</dbReference>
<dbReference type="SUPFAM" id="SSF48452">
    <property type="entry name" value="TPR-like"/>
    <property type="match status" value="1"/>
</dbReference>
<dbReference type="AlphaFoldDB" id="A0A495ADQ8"/>
<keyword evidence="1" id="KW-0677">Repeat</keyword>
<evidence type="ECO:0000313" key="5">
    <source>
        <dbReference type="Proteomes" id="UP000269301"/>
    </source>
</evidence>
<keyword evidence="2 3" id="KW-0802">TPR repeat</keyword>
<feature type="repeat" description="TPR" evidence="3">
    <location>
        <begin position="134"/>
        <end position="167"/>
    </location>
</feature>
<dbReference type="InterPro" id="IPR011990">
    <property type="entry name" value="TPR-like_helical_dom_sf"/>
</dbReference>
<gene>
    <name evidence="4" type="ORF">D8M06_02295</name>
</gene>
<sequence>MNTIMEAYQLIENNQSEKALELLKQYEKSATDDEKFTIAQMYMQLGFLQEANVILSDLLMKYPDESELNITLADIYIELEQDEQAIELLLQIEEGDPSYLQALIQLADLYQAQGLFEVAEQKLLKAKKLEPNEEIIDFALGELYFSIGEYQKAILYYEKVISEKDQVANISIHERLGEAYAASGEYEKALSHYKDADSTDPESLFRYGITAFQADRNDIAIKAWEKVIELDPYYHTVYYQLAQAYENDGRIEEAFHTTKDGIQLDEFNKELYFLSGSLAHKLDKNAEGEELIKEAVALDPDYKEAVLFLVEYYKEAEEHEKIIDLLTEIKNIGADDSLYEWELARAYNEIELYDHALKHYHEAYNSLNQDSDFVKEFGYFLTEEGRMKEAIPVFELYLSLEPLDVDMEEFVNRLKLSIEDY</sequence>
<evidence type="ECO:0000313" key="4">
    <source>
        <dbReference type="EMBL" id="RKQ37654.1"/>
    </source>
</evidence>
<organism evidence="4 5">
    <name type="scientific">Oceanobacillus halophilus</name>
    <dbReference type="NCBI Taxonomy" id="930130"/>
    <lineage>
        <taxon>Bacteria</taxon>
        <taxon>Bacillati</taxon>
        <taxon>Bacillota</taxon>
        <taxon>Bacilli</taxon>
        <taxon>Bacillales</taxon>
        <taxon>Bacillaceae</taxon>
        <taxon>Oceanobacillus</taxon>
    </lineage>
</organism>
<dbReference type="InterPro" id="IPR051012">
    <property type="entry name" value="CellSynth/LPSAsmb/PSIAsmb"/>
</dbReference>
<dbReference type="OrthoDB" id="2080803at2"/>
<dbReference type="Proteomes" id="UP000269301">
    <property type="component" value="Unassembled WGS sequence"/>
</dbReference>
<dbReference type="InterPro" id="IPR019734">
    <property type="entry name" value="TPR_rpt"/>
</dbReference>
<proteinExistence type="predicted"/>
<keyword evidence="5" id="KW-1185">Reference proteome</keyword>
<dbReference type="PANTHER" id="PTHR45586">
    <property type="entry name" value="TPR REPEAT-CONTAINING PROTEIN PA4667"/>
    <property type="match status" value="1"/>
</dbReference>
<evidence type="ECO:0000256" key="2">
    <source>
        <dbReference type="ARBA" id="ARBA00022803"/>
    </source>
</evidence>
<reference evidence="4 5" key="1">
    <citation type="journal article" date="2016" name="Int. J. Syst. Evol. Microbiol.">
        <title>Oceanobacillus halophilus sp. nov., a novel moderately halophilic bacterium from a hypersaline lake.</title>
        <authorList>
            <person name="Amoozegar M.A."/>
            <person name="Bagheri M."/>
            <person name="Makhdoumi A."/>
            <person name="Nikou M.M."/>
            <person name="Fazeli S.A.S."/>
            <person name="Schumann P."/>
            <person name="Sproer C."/>
            <person name="Sanchez-Porro C."/>
            <person name="Ventosa A."/>
        </authorList>
    </citation>
    <scope>NUCLEOTIDE SEQUENCE [LARGE SCALE GENOMIC DNA]</scope>
    <source>
        <strain evidence="4 5">DSM 23996</strain>
    </source>
</reference>
<feature type="repeat" description="TPR" evidence="3">
    <location>
        <begin position="100"/>
        <end position="133"/>
    </location>
</feature>
<name>A0A495ADQ8_9BACI</name>